<dbReference type="AlphaFoldDB" id="A0A1R0KD81"/>
<proteinExistence type="predicted"/>
<sequence>MYVPRNHSEQIAAEHDWPDELLPLIRHAPKHGCAYIEFDSHQCDESPAPTRQGAGGCVLAQGGAAGIRKNAGKASG</sequence>
<dbReference type="Proteomes" id="UP000187486">
    <property type="component" value="Unassembled WGS sequence"/>
</dbReference>
<dbReference type="EMBL" id="MQUQ01000044">
    <property type="protein sequence ID" value="OLZ42880.1"/>
    <property type="molecule type" value="Genomic_DNA"/>
</dbReference>
<accession>A0A1R0KD81</accession>
<gene>
    <name evidence="1" type="ORF">BS329_41070</name>
</gene>
<protein>
    <submittedName>
        <fullName evidence="1">Uncharacterized protein</fullName>
    </submittedName>
</protein>
<organism evidence="1 2">
    <name type="scientific">Amycolatopsis coloradensis</name>
    <dbReference type="NCBI Taxonomy" id="76021"/>
    <lineage>
        <taxon>Bacteria</taxon>
        <taxon>Bacillati</taxon>
        <taxon>Actinomycetota</taxon>
        <taxon>Actinomycetes</taxon>
        <taxon>Pseudonocardiales</taxon>
        <taxon>Pseudonocardiaceae</taxon>
        <taxon>Amycolatopsis</taxon>
    </lineage>
</organism>
<keyword evidence="2" id="KW-1185">Reference proteome</keyword>
<comment type="caution">
    <text evidence="1">The sequence shown here is derived from an EMBL/GenBank/DDBJ whole genome shotgun (WGS) entry which is preliminary data.</text>
</comment>
<reference evidence="1 2" key="1">
    <citation type="submission" date="2016-01" db="EMBL/GenBank/DDBJ databases">
        <title>Amycolatopsis coloradensis genome sequencing and assembly.</title>
        <authorList>
            <person name="Mayilraj S."/>
        </authorList>
    </citation>
    <scope>NUCLEOTIDE SEQUENCE [LARGE SCALE GENOMIC DNA]</scope>
    <source>
        <strain evidence="1 2">DSM 44225</strain>
    </source>
</reference>
<evidence type="ECO:0000313" key="2">
    <source>
        <dbReference type="Proteomes" id="UP000187486"/>
    </source>
</evidence>
<name>A0A1R0KD81_9PSEU</name>
<evidence type="ECO:0000313" key="1">
    <source>
        <dbReference type="EMBL" id="OLZ42880.1"/>
    </source>
</evidence>